<gene>
    <name evidence="8" type="ORF">Sjap_020635</name>
</gene>
<accession>A0AAP0I0F9</accession>
<feature type="transmembrane region" description="Helical" evidence="6">
    <location>
        <begin position="51"/>
        <end position="75"/>
    </location>
</feature>
<sequence length="223" mass="24103">MGIRFGAVLLVFAVIWHVVSEAEEKKQGVAKRAWNCFELTFRLIQFKKLKLMIQVLAKSGIPTSLLCVLIYVNRLEDICFNRNQSPLLTYLVGAIIGHYACCAGVTASSAIGTIGILINPRVPPVVTNSKGAVTLDGISIAALAGTVIGGTFSYITLFSFRCAFQDDLKQLLVTAIALVAGVVGFLIDSILVAVQEQRKRKLSEIELTTKVESYQALSGSAHN</sequence>
<comment type="subcellular location">
    <subcellularLocation>
        <location evidence="1">Membrane</location>
        <topology evidence="1">Multi-pass membrane protein</topology>
    </subcellularLocation>
</comment>
<evidence type="ECO:0000256" key="7">
    <source>
        <dbReference type="SAM" id="SignalP"/>
    </source>
</evidence>
<feature type="transmembrane region" description="Helical" evidence="6">
    <location>
        <begin position="138"/>
        <end position="160"/>
    </location>
</feature>
<dbReference type="Proteomes" id="UP001417504">
    <property type="component" value="Unassembled WGS sequence"/>
</dbReference>
<dbReference type="InterPro" id="IPR002794">
    <property type="entry name" value="DUF92_TMEM19"/>
</dbReference>
<comment type="caution">
    <text evidence="8">The sequence shown here is derived from an EMBL/GenBank/DDBJ whole genome shotgun (WGS) entry which is preliminary data.</text>
</comment>
<proteinExistence type="inferred from homology"/>
<feature type="chain" id="PRO_5042836917" evidence="7">
    <location>
        <begin position="22"/>
        <end position="223"/>
    </location>
</feature>
<evidence type="ECO:0000256" key="5">
    <source>
        <dbReference type="ARBA" id="ARBA00023136"/>
    </source>
</evidence>
<dbReference type="PANTHER" id="PTHR13353:SF14">
    <property type="entry name" value="PROTEIN PGR"/>
    <property type="match status" value="1"/>
</dbReference>
<protein>
    <submittedName>
        <fullName evidence="8">Uncharacterized protein</fullName>
    </submittedName>
</protein>
<dbReference type="AlphaFoldDB" id="A0AAP0I0F9"/>
<feature type="signal peptide" evidence="7">
    <location>
        <begin position="1"/>
        <end position="21"/>
    </location>
</feature>
<dbReference type="PANTHER" id="PTHR13353">
    <property type="entry name" value="TRANSMEMBRANE PROTEIN 19"/>
    <property type="match status" value="1"/>
</dbReference>
<evidence type="ECO:0000256" key="6">
    <source>
        <dbReference type="SAM" id="Phobius"/>
    </source>
</evidence>
<keyword evidence="5 6" id="KW-0472">Membrane</keyword>
<evidence type="ECO:0000256" key="1">
    <source>
        <dbReference type="ARBA" id="ARBA00004141"/>
    </source>
</evidence>
<keyword evidence="7" id="KW-0732">Signal</keyword>
<name>A0AAP0I0F9_9MAGN</name>
<feature type="transmembrane region" description="Helical" evidence="6">
    <location>
        <begin position="87"/>
        <end position="118"/>
    </location>
</feature>
<evidence type="ECO:0000313" key="9">
    <source>
        <dbReference type="Proteomes" id="UP001417504"/>
    </source>
</evidence>
<evidence type="ECO:0000256" key="4">
    <source>
        <dbReference type="ARBA" id="ARBA00022989"/>
    </source>
</evidence>
<organism evidence="8 9">
    <name type="scientific">Stephania japonica</name>
    <dbReference type="NCBI Taxonomy" id="461633"/>
    <lineage>
        <taxon>Eukaryota</taxon>
        <taxon>Viridiplantae</taxon>
        <taxon>Streptophyta</taxon>
        <taxon>Embryophyta</taxon>
        <taxon>Tracheophyta</taxon>
        <taxon>Spermatophyta</taxon>
        <taxon>Magnoliopsida</taxon>
        <taxon>Ranunculales</taxon>
        <taxon>Menispermaceae</taxon>
        <taxon>Menispermoideae</taxon>
        <taxon>Cissampelideae</taxon>
        <taxon>Stephania</taxon>
    </lineage>
</organism>
<keyword evidence="9" id="KW-1185">Reference proteome</keyword>
<evidence type="ECO:0000256" key="3">
    <source>
        <dbReference type="ARBA" id="ARBA00022692"/>
    </source>
</evidence>
<keyword evidence="3 6" id="KW-0812">Transmembrane</keyword>
<evidence type="ECO:0000256" key="2">
    <source>
        <dbReference type="ARBA" id="ARBA00009012"/>
    </source>
</evidence>
<keyword evidence="4 6" id="KW-1133">Transmembrane helix</keyword>
<dbReference type="GO" id="GO:0016020">
    <property type="term" value="C:membrane"/>
    <property type="evidence" value="ECO:0007669"/>
    <property type="project" value="UniProtKB-SubCell"/>
</dbReference>
<evidence type="ECO:0000313" key="8">
    <source>
        <dbReference type="EMBL" id="KAK9103381.1"/>
    </source>
</evidence>
<feature type="transmembrane region" description="Helical" evidence="6">
    <location>
        <begin position="172"/>
        <end position="194"/>
    </location>
</feature>
<comment type="similarity">
    <text evidence="2">Belongs to the TMEM19 family.</text>
</comment>
<dbReference type="EMBL" id="JBBNAE010000008">
    <property type="protein sequence ID" value="KAK9103381.1"/>
    <property type="molecule type" value="Genomic_DNA"/>
</dbReference>
<reference evidence="8 9" key="1">
    <citation type="submission" date="2024-01" db="EMBL/GenBank/DDBJ databases">
        <title>Genome assemblies of Stephania.</title>
        <authorList>
            <person name="Yang L."/>
        </authorList>
    </citation>
    <scope>NUCLEOTIDE SEQUENCE [LARGE SCALE GENOMIC DNA]</scope>
    <source>
        <strain evidence="8">QJT</strain>
        <tissue evidence="8">Leaf</tissue>
    </source>
</reference>
<dbReference type="Pfam" id="PF01940">
    <property type="entry name" value="DUF92"/>
    <property type="match status" value="1"/>
</dbReference>